<dbReference type="HOGENOM" id="CLU_013386_1_0_4"/>
<dbReference type="STRING" id="847.BRW83_0034"/>
<proteinExistence type="inferred from homology"/>
<keyword evidence="3 7" id="KW-0808">Transferase</keyword>
<keyword evidence="4 7" id="KW-0812">Transmembrane</keyword>
<dbReference type="PANTHER" id="PTHR30589:SF0">
    <property type="entry name" value="PHOSPHATIDYLGLYCEROL--PROLIPOPROTEIN DIACYLGLYCERYL TRANSFERASE"/>
    <property type="match status" value="1"/>
</dbReference>
<dbReference type="PROSITE" id="PS01311">
    <property type="entry name" value="LGT"/>
    <property type="match status" value="1"/>
</dbReference>
<dbReference type="GO" id="GO:0008961">
    <property type="term" value="F:phosphatidylglycerol-prolipoprotein diacylglyceryl transferase activity"/>
    <property type="evidence" value="ECO:0007669"/>
    <property type="project" value="UniProtKB-UniRule"/>
</dbReference>
<dbReference type="HAMAP" id="MF_01147">
    <property type="entry name" value="Lgt"/>
    <property type="match status" value="1"/>
</dbReference>
<feature type="transmembrane region" description="Helical" evidence="7">
    <location>
        <begin position="203"/>
        <end position="221"/>
    </location>
</feature>
<comment type="catalytic activity">
    <reaction evidence="7">
        <text>L-cysteinyl-[prolipoprotein] + a 1,2-diacyl-sn-glycero-3-phospho-(1'-sn-glycerol) = an S-1,2-diacyl-sn-glyceryl-L-cysteinyl-[prolipoprotein] + sn-glycerol 1-phosphate + H(+)</text>
        <dbReference type="Rhea" id="RHEA:56712"/>
        <dbReference type="Rhea" id="RHEA-COMP:14679"/>
        <dbReference type="Rhea" id="RHEA-COMP:14680"/>
        <dbReference type="ChEBI" id="CHEBI:15378"/>
        <dbReference type="ChEBI" id="CHEBI:29950"/>
        <dbReference type="ChEBI" id="CHEBI:57685"/>
        <dbReference type="ChEBI" id="CHEBI:64716"/>
        <dbReference type="ChEBI" id="CHEBI:140658"/>
        <dbReference type="EC" id="2.5.1.145"/>
    </reaction>
</comment>
<evidence type="ECO:0000313" key="9">
    <source>
        <dbReference type="Proteomes" id="UP000005089"/>
    </source>
</evidence>
<organism evidence="8 9">
    <name type="scientific">Oxalobacter formigenes OXCC13</name>
    <dbReference type="NCBI Taxonomy" id="556269"/>
    <lineage>
        <taxon>Bacteria</taxon>
        <taxon>Pseudomonadati</taxon>
        <taxon>Pseudomonadota</taxon>
        <taxon>Betaproteobacteria</taxon>
        <taxon>Burkholderiales</taxon>
        <taxon>Oxalobacteraceae</taxon>
        <taxon>Oxalobacter</taxon>
    </lineage>
</organism>
<feature type="transmembrane region" description="Helical" evidence="7">
    <location>
        <begin position="60"/>
        <end position="79"/>
    </location>
</feature>
<protein>
    <recommendedName>
        <fullName evidence="7">Phosphatidylglycerol--prolipoprotein diacylglyceryl transferase</fullName>
        <ecNumber evidence="7">2.5.1.145</ecNumber>
    </recommendedName>
</protein>
<dbReference type="OrthoDB" id="871140at2"/>
<dbReference type="AlphaFoldDB" id="C3XCT1"/>
<dbReference type="Pfam" id="PF01790">
    <property type="entry name" value="LGT"/>
    <property type="match status" value="1"/>
</dbReference>
<feature type="transmembrane region" description="Helical" evidence="7">
    <location>
        <begin position="20"/>
        <end position="39"/>
    </location>
</feature>
<evidence type="ECO:0000256" key="4">
    <source>
        <dbReference type="ARBA" id="ARBA00022692"/>
    </source>
</evidence>
<feature type="transmembrane region" description="Helical" evidence="7">
    <location>
        <begin position="233"/>
        <end position="260"/>
    </location>
</feature>
<dbReference type="GeneID" id="77133945"/>
<gene>
    <name evidence="7 8" type="primary">lgt</name>
    <name evidence="8" type="ORF">OFBG_02035</name>
</gene>
<keyword evidence="6 7" id="KW-0472">Membrane</keyword>
<evidence type="ECO:0000313" key="8">
    <source>
        <dbReference type="EMBL" id="EEO31007.1"/>
    </source>
</evidence>
<feature type="transmembrane region" description="Helical" evidence="7">
    <location>
        <begin position="179"/>
        <end position="196"/>
    </location>
</feature>
<keyword evidence="8" id="KW-0449">Lipoprotein</keyword>
<evidence type="ECO:0000256" key="1">
    <source>
        <dbReference type="ARBA" id="ARBA00007150"/>
    </source>
</evidence>
<feature type="transmembrane region" description="Helical" evidence="7">
    <location>
        <begin position="99"/>
        <end position="117"/>
    </location>
</feature>
<dbReference type="eggNOG" id="COG0682">
    <property type="taxonomic scope" value="Bacteria"/>
</dbReference>
<keyword evidence="2 7" id="KW-1003">Cell membrane</keyword>
<comment type="similarity">
    <text evidence="1 7">Belongs to the Lgt family.</text>
</comment>
<reference evidence="8 9" key="1">
    <citation type="submission" date="2009-02" db="EMBL/GenBank/DDBJ databases">
        <title>The Genome Sequence of Oxalobacter formigenes OXCC13.</title>
        <authorList>
            <consortium name="The Broad Institute Genome Sequencing Platform"/>
            <person name="Ward D."/>
            <person name="Young S.K."/>
            <person name="Kodira C.D."/>
            <person name="Zeng Q."/>
            <person name="Koehrsen M."/>
            <person name="Alvarado L."/>
            <person name="Berlin A."/>
            <person name="Borenstein D."/>
            <person name="Chen Z."/>
            <person name="Engels R."/>
            <person name="Freedman E."/>
            <person name="Gellesch M."/>
            <person name="Goldberg J."/>
            <person name="Griggs A."/>
            <person name="Gujja S."/>
            <person name="Heiman D."/>
            <person name="Hepburn T."/>
            <person name="Howarth C."/>
            <person name="Jen D."/>
            <person name="Larson L."/>
            <person name="Lewis B."/>
            <person name="Mehta T."/>
            <person name="Park D."/>
            <person name="Pearson M."/>
            <person name="Roberts A."/>
            <person name="Saif S."/>
            <person name="Shea T."/>
            <person name="Shenoy N."/>
            <person name="Sisk P."/>
            <person name="Stolte C."/>
            <person name="Sykes S."/>
            <person name="Walk T."/>
            <person name="White J."/>
            <person name="Yandava C."/>
            <person name="Allison M.J."/>
            <person name="Lander E."/>
            <person name="Nusbaum C."/>
            <person name="Galagan J."/>
            <person name="Birren B."/>
        </authorList>
    </citation>
    <scope>NUCLEOTIDE SEQUENCE [LARGE SCALE GENOMIC DNA]</scope>
    <source>
        <strain evidence="8 9">OXCC13</strain>
    </source>
</reference>
<evidence type="ECO:0000256" key="6">
    <source>
        <dbReference type="ARBA" id="ARBA00023136"/>
    </source>
</evidence>
<dbReference type="PANTHER" id="PTHR30589">
    <property type="entry name" value="PROLIPOPROTEIN DIACYLGLYCERYL TRANSFERASE"/>
    <property type="match status" value="1"/>
</dbReference>
<name>C3XCT1_OXAFO</name>
<dbReference type="EMBL" id="GG658170">
    <property type="protein sequence ID" value="EEO31007.1"/>
    <property type="molecule type" value="Genomic_DNA"/>
</dbReference>
<evidence type="ECO:0000256" key="5">
    <source>
        <dbReference type="ARBA" id="ARBA00022989"/>
    </source>
</evidence>
<comment type="function">
    <text evidence="7">Catalyzes the transfer of the diacylglyceryl group from phosphatidylglycerol to the sulfhydryl group of the N-terminal cysteine of a prolipoprotein, the first step in the formation of mature lipoproteins.</text>
</comment>
<dbReference type="UniPathway" id="UPA00664"/>
<evidence type="ECO:0000256" key="7">
    <source>
        <dbReference type="HAMAP-Rule" id="MF_01147"/>
    </source>
</evidence>
<feature type="transmembrane region" description="Helical" evidence="7">
    <location>
        <begin position="129"/>
        <end position="147"/>
    </location>
</feature>
<comment type="pathway">
    <text evidence="7">Protein modification; lipoprotein biosynthesis (diacylglyceryl transfer).</text>
</comment>
<keyword evidence="5 7" id="KW-1133">Transmembrane helix</keyword>
<keyword evidence="9" id="KW-1185">Reference proteome</keyword>
<keyword evidence="8" id="KW-0328">Glycosyltransferase</keyword>
<dbReference type="GO" id="GO:0042158">
    <property type="term" value="P:lipoprotein biosynthetic process"/>
    <property type="evidence" value="ECO:0007669"/>
    <property type="project" value="UniProtKB-UniRule"/>
</dbReference>
<dbReference type="RefSeq" id="WP_005882663.1">
    <property type="nucleotide sequence ID" value="NZ_CP019430.1"/>
</dbReference>
<evidence type="ECO:0000256" key="2">
    <source>
        <dbReference type="ARBA" id="ARBA00022475"/>
    </source>
</evidence>
<dbReference type="InterPro" id="IPR001640">
    <property type="entry name" value="Lgt"/>
</dbReference>
<sequence>MLVHPLPDPVAFSIGPLPVHWYGLMYLFGFIQFIVLGRIRLKQPHIEREGWKKSDLDDMLFYGVLGVIIGGRLGEVFFYNPSYFLSHPIQIFEVWHGGMSYHGGFIGVIIAAAIWCYKRKRNMVQTLDFIAPLIPLAYAAGRIGNFINGELPGRIADASLPWAMIWPNVDALPRHPSPIYQALCDGLLMFIILWVYARKERPLGAVSAMYAFLYGSARFFTEYFRVPDYEVSFFGITISAGQMLSIPMIVFGLLAWILIIRHARKKNIFR</sequence>
<dbReference type="GO" id="GO:0005886">
    <property type="term" value="C:plasma membrane"/>
    <property type="evidence" value="ECO:0007669"/>
    <property type="project" value="UniProtKB-SubCell"/>
</dbReference>
<dbReference type="Proteomes" id="UP000005089">
    <property type="component" value="Unassembled WGS sequence"/>
</dbReference>
<evidence type="ECO:0000256" key="3">
    <source>
        <dbReference type="ARBA" id="ARBA00022679"/>
    </source>
</evidence>
<dbReference type="NCBIfam" id="TIGR00544">
    <property type="entry name" value="lgt"/>
    <property type="match status" value="1"/>
</dbReference>
<accession>C3XCT1</accession>
<comment type="subcellular location">
    <subcellularLocation>
        <location evidence="7">Cell membrane</location>
        <topology evidence="7">Multi-pass membrane protein</topology>
    </subcellularLocation>
</comment>
<dbReference type="EC" id="2.5.1.145" evidence="7"/>
<feature type="binding site" evidence="7">
    <location>
        <position position="142"/>
    </location>
    <ligand>
        <name>a 1,2-diacyl-sn-glycero-3-phospho-(1'-sn-glycerol)</name>
        <dbReference type="ChEBI" id="CHEBI:64716"/>
    </ligand>
</feature>